<protein>
    <recommendedName>
        <fullName evidence="3">Phytanoyl-CoA dioxygenase</fullName>
    </recommendedName>
</protein>
<evidence type="ECO:0008006" key="3">
    <source>
        <dbReference type="Google" id="ProtNLM"/>
    </source>
</evidence>
<dbReference type="EMBL" id="CP088156">
    <property type="protein sequence ID" value="UFZ04407.1"/>
    <property type="molecule type" value="Genomic_DNA"/>
</dbReference>
<dbReference type="Gene3D" id="2.60.120.620">
    <property type="entry name" value="q2cbj1_9rhob like domain"/>
    <property type="match status" value="1"/>
</dbReference>
<organism evidence="1 2">
    <name type="scientific">Bradyrhizobium ontarionense</name>
    <dbReference type="NCBI Taxonomy" id="2898149"/>
    <lineage>
        <taxon>Bacteria</taxon>
        <taxon>Pseudomonadati</taxon>
        <taxon>Pseudomonadota</taxon>
        <taxon>Alphaproteobacteria</taxon>
        <taxon>Hyphomicrobiales</taxon>
        <taxon>Nitrobacteraceae</taxon>
        <taxon>Bradyrhizobium</taxon>
    </lineage>
</organism>
<dbReference type="RefSeq" id="WP_231320694.1">
    <property type="nucleotide sequence ID" value="NZ_CP088156.1"/>
</dbReference>
<sequence>MAVTSMVNSATQRLKSGLNRTLGALGYRLVRSDTLNRLSAQSRPDALRSLSSANSTVTAPSRRLTLLSASNGPPATCTAHAPKFDPRKTPSQLADKIVEFQQNGVTVISTNPEKAAMFRDTELFDRGVSNRHVAWDWAGNSVAPYTHDLQTGMPSAALVDYLQALFSGGDFDAFFRGVLGCPAKVANVRLVRSLPHLAEGVGPQEWHSDGCPAGVIRGVLYLCDVDQQTGPFQYRDANYREHTVLGKAGDLLVFDATRLMHRGSPPTHKTRSAIDLVFMPRMPDEEMKIMVVGMNHWAADPFFVKLPKERAVEDAKADEGRTTSLY</sequence>
<dbReference type="Proteomes" id="UP001431010">
    <property type="component" value="Chromosome"/>
</dbReference>
<name>A0ABY3RBJ1_9BRAD</name>
<proteinExistence type="predicted"/>
<accession>A0ABY3RBJ1</accession>
<evidence type="ECO:0000313" key="1">
    <source>
        <dbReference type="EMBL" id="UFZ04407.1"/>
    </source>
</evidence>
<dbReference type="SUPFAM" id="SSF51197">
    <property type="entry name" value="Clavaminate synthase-like"/>
    <property type="match status" value="1"/>
</dbReference>
<evidence type="ECO:0000313" key="2">
    <source>
        <dbReference type="Proteomes" id="UP001431010"/>
    </source>
</evidence>
<gene>
    <name evidence="1" type="ORF">LQG66_35370</name>
</gene>
<reference evidence="1" key="1">
    <citation type="journal article" date="2024" name="Antonie Van Leeuwenhoek">
        <title>Bradyrhizobium ontarionense sp. nov., a novel bacterial symbiont isolated from Aeschynomene indica (Indian jointvetch), harbours photosynthesis, nitrogen fixation and nitrous oxide (N2O) reductase genes.</title>
        <authorList>
            <person name="Bromfield E.S.P."/>
            <person name="Cloutier S."/>
        </authorList>
    </citation>
    <scope>NUCLEOTIDE SEQUENCE</scope>
    <source>
        <strain evidence="1">A19</strain>
    </source>
</reference>
<keyword evidence="2" id="KW-1185">Reference proteome</keyword>